<dbReference type="Proteomes" id="UP000186594">
    <property type="component" value="Unassembled WGS sequence"/>
</dbReference>
<sequence>MSTIATKFCQLEIEDGGHRYHQDISMQFFGFPQLFNQNTPNTSDRRSSYLNSPLKTRITPVSEYSDLILSVLPPRELTDALVKGYFTVIPFNRFLVNKDSFYIEYDKFWSASAIDPFFLALLFAMVSMPTEISKEEARTADGRQKSYKKRLSDASTECLKRGKYMKHYCLKGLQAMLLNQFNFWLNSKGIDFPASIAHGLGLHRDPTNINGLEESEFEFRRRLWCVVLIFDVHFSWLEGLPLHVVPAETDTLAPTYSPHVDGDTDTARKHFKYTILLYHVLQVWASIHQSTRALKPPGYEKVQHTQHYIWQVDSAAAQLLKIDENEPDAWILWEACSMESAICRAQLTLHLSHISTHPESKQLALNAAIRSLRCFFTINGHRSEDLETYKWRGYWWMIRGVLIATLLSALLVTSEKLPEEEEVWELIHGTHEILRLEEMKCHLGRDIRILDVIERLRLDRLVNYDLIKDIEWEWVQSFQ</sequence>
<keyword evidence="5" id="KW-1185">Reference proteome</keyword>
<accession>A0A1U7LJ28</accession>
<dbReference type="EMBL" id="LXFE01002974">
    <property type="protein sequence ID" value="OLL22649.1"/>
    <property type="molecule type" value="Genomic_DNA"/>
</dbReference>
<evidence type="ECO:0000256" key="2">
    <source>
        <dbReference type="ARBA" id="ARBA00023242"/>
    </source>
</evidence>
<feature type="domain" description="Xylanolytic transcriptional activator regulatory" evidence="3">
    <location>
        <begin position="93"/>
        <end position="273"/>
    </location>
</feature>
<evidence type="ECO:0000313" key="5">
    <source>
        <dbReference type="Proteomes" id="UP000186594"/>
    </source>
</evidence>
<dbReference type="PANTHER" id="PTHR31001:SF81">
    <property type="entry name" value="ZN(II)2CYS6 TRANSCRIPTION FACTOR"/>
    <property type="match status" value="1"/>
</dbReference>
<evidence type="ECO:0000313" key="4">
    <source>
        <dbReference type="EMBL" id="OLL22649.1"/>
    </source>
</evidence>
<dbReference type="PANTHER" id="PTHR31001">
    <property type="entry name" value="UNCHARACTERIZED TRANSCRIPTIONAL REGULATORY PROTEIN"/>
    <property type="match status" value="1"/>
</dbReference>
<dbReference type="GO" id="GO:0005634">
    <property type="term" value="C:nucleus"/>
    <property type="evidence" value="ECO:0007669"/>
    <property type="project" value="UniProtKB-SubCell"/>
</dbReference>
<dbReference type="GO" id="GO:0006351">
    <property type="term" value="P:DNA-templated transcription"/>
    <property type="evidence" value="ECO:0007669"/>
    <property type="project" value="InterPro"/>
</dbReference>
<evidence type="ECO:0000256" key="1">
    <source>
        <dbReference type="ARBA" id="ARBA00004123"/>
    </source>
</evidence>
<evidence type="ECO:0000259" key="3">
    <source>
        <dbReference type="Pfam" id="PF04082"/>
    </source>
</evidence>
<dbReference type="GO" id="GO:0008270">
    <property type="term" value="F:zinc ion binding"/>
    <property type="evidence" value="ECO:0007669"/>
    <property type="project" value="InterPro"/>
</dbReference>
<dbReference type="OrthoDB" id="5431381at2759"/>
<organism evidence="4 5">
    <name type="scientific">Neolecta irregularis (strain DAH-3)</name>
    <dbReference type="NCBI Taxonomy" id="1198029"/>
    <lineage>
        <taxon>Eukaryota</taxon>
        <taxon>Fungi</taxon>
        <taxon>Dikarya</taxon>
        <taxon>Ascomycota</taxon>
        <taxon>Taphrinomycotina</taxon>
        <taxon>Neolectales</taxon>
        <taxon>Neolectaceae</taxon>
        <taxon>Neolecta</taxon>
    </lineage>
</organism>
<proteinExistence type="predicted"/>
<name>A0A1U7LJ28_NEOID</name>
<keyword evidence="2" id="KW-0539">Nucleus</keyword>
<dbReference type="Pfam" id="PF04082">
    <property type="entry name" value="Fungal_trans"/>
    <property type="match status" value="1"/>
</dbReference>
<comment type="subcellular location">
    <subcellularLocation>
        <location evidence="1">Nucleus</location>
    </subcellularLocation>
</comment>
<comment type="caution">
    <text evidence="4">The sequence shown here is derived from an EMBL/GenBank/DDBJ whole genome shotgun (WGS) entry which is preliminary data.</text>
</comment>
<dbReference type="InterPro" id="IPR050613">
    <property type="entry name" value="Sec_Metabolite_Reg"/>
</dbReference>
<protein>
    <submittedName>
        <fullName evidence="4">Putative transcriptional regulatory protein</fullName>
    </submittedName>
</protein>
<dbReference type="InterPro" id="IPR007219">
    <property type="entry name" value="XnlR_reg_dom"/>
</dbReference>
<dbReference type="GO" id="GO:0003677">
    <property type="term" value="F:DNA binding"/>
    <property type="evidence" value="ECO:0007669"/>
    <property type="project" value="InterPro"/>
</dbReference>
<gene>
    <name evidence="4" type="ORF">NEOLI_004723</name>
</gene>
<reference evidence="4 5" key="1">
    <citation type="submission" date="2016-04" db="EMBL/GenBank/DDBJ databases">
        <title>Evolutionary innovation and constraint leading to complex multicellularity in the Ascomycota.</title>
        <authorList>
            <person name="Cisse O."/>
            <person name="Nguyen A."/>
            <person name="Hewitt D.A."/>
            <person name="Jedd G."/>
            <person name="Stajich J.E."/>
        </authorList>
    </citation>
    <scope>NUCLEOTIDE SEQUENCE [LARGE SCALE GENOMIC DNA]</scope>
    <source>
        <strain evidence="4 5">DAH-3</strain>
    </source>
</reference>
<dbReference type="AlphaFoldDB" id="A0A1U7LJ28"/>
<dbReference type="CDD" id="cd12148">
    <property type="entry name" value="fungal_TF_MHR"/>
    <property type="match status" value="1"/>
</dbReference>